<name>A0A7K3M598_9ACTN</name>
<proteinExistence type="predicted"/>
<accession>A0A7K3M598</accession>
<dbReference type="InterPro" id="IPR009057">
    <property type="entry name" value="Homeodomain-like_sf"/>
</dbReference>
<keyword evidence="2" id="KW-1185">Reference proteome</keyword>
<dbReference type="Pfam" id="PF13384">
    <property type="entry name" value="HTH_23"/>
    <property type="match status" value="1"/>
</dbReference>
<dbReference type="SUPFAM" id="SSF46689">
    <property type="entry name" value="Homeodomain-like"/>
    <property type="match status" value="1"/>
</dbReference>
<sequence>MTKLRHVDDAELVSKIHAMRESGATYAQIKTELQVGASTISRVLGVYGKGRRRPTISDDVRARALALRREGQSVPEIARELGIAKSSAWAITKEVAWKPTPGSKERAKRAARMRWDRETARRAEEREQAVSEAAAWVGELSDRELMLIGAVLYWAEGSKTKPWNPTEWLGFINSDPDVILLYRAWLRRLGVADERLTFRVHIHESADVQAAERYWADVVGVSVDRFARATLKKHNPKTVRKNTSEGYYGCLVICARKGAAEYRRMDGMWRGICRAVRQIQ</sequence>
<gene>
    <name evidence="1" type="ORF">F7O44_15575</name>
</gene>
<dbReference type="AlphaFoldDB" id="A0A7K3M598"/>
<dbReference type="RefSeq" id="WP_162451191.1">
    <property type="nucleotide sequence ID" value="NZ_WLZY01000005.1"/>
</dbReference>
<evidence type="ECO:0000313" key="1">
    <source>
        <dbReference type="EMBL" id="NDL58489.1"/>
    </source>
</evidence>
<dbReference type="EMBL" id="WLZY01000005">
    <property type="protein sequence ID" value="NDL58489.1"/>
    <property type="molecule type" value="Genomic_DNA"/>
</dbReference>
<protein>
    <submittedName>
        <fullName evidence="1">Uncharacterized protein</fullName>
    </submittedName>
</protein>
<dbReference type="Proteomes" id="UP000460435">
    <property type="component" value="Unassembled WGS sequence"/>
</dbReference>
<organism evidence="1 2">
    <name type="scientific">Phytoactinopolyspora mesophila</name>
    <dbReference type="NCBI Taxonomy" id="2650750"/>
    <lineage>
        <taxon>Bacteria</taxon>
        <taxon>Bacillati</taxon>
        <taxon>Actinomycetota</taxon>
        <taxon>Actinomycetes</taxon>
        <taxon>Jiangellales</taxon>
        <taxon>Jiangellaceae</taxon>
        <taxon>Phytoactinopolyspora</taxon>
    </lineage>
</organism>
<evidence type="ECO:0000313" key="2">
    <source>
        <dbReference type="Proteomes" id="UP000460435"/>
    </source>
</evidence>
<reference evidence="1 2" key="1">
    <citation type="submission" date="2019-11" db="EMBL/GenBank/DDBJ databases">
        <authorList>
            <person name="Li X.-J."/>
            <person name="Feng X.-M."/>
        </authorList>
    </citation>
    <scope>NUCLEOTIDE SEQUENCE [LARGE SCALE GENOMIC DNA]</scope>
    <source>
        <strain evidence="1 2">XMNu-373</strain>
    </source>
</reference>
<comment type="caution">
    <text evidence="1">The sequence shown here is derived from an EMBL/GenBank/DDBJ whole genome shotgun (WGS) entry which is preliminary data.</text>
</comment>